<name>A0A5J4SX91_9ZZZZ</name>
<dbReference type="GO" id="GO:0004175">
    <property type="term" value="F:endopeptidase activity"/>
    <property type="evidence" value="ECO:0007669"/>
    <property type="project" value="UniProtKB-ARBA"/>
</dbReference>
<feature type="transmembrane region" description="Helical" evidence="1">
    <location>
        <begin position="29"/>
        <end position="47"/>
    </location>
</feature>
<dbReference type="AlphaFoldDB" id="A0A5J4SX91"/>
<accession>A0A5J4SX91</accession>
<keyword evidence="1" id="KW-0472">Membrane</keyword>
<keyword evidence="1" id="KW-0812">Transmembrane</keyword>
<feature type="transmembrane region" description="Helical" evidence="1">
    <location>
        <begin position="159"/>
        <end position="176"/>
    </location>
</feature>
<feature type="transmembrane region" description="Helical" evidence="1">
    <location>
        <begin position="183"/>
        <end position="204"/>
    </location>
</feature>
<dbReference type="EMBL" id="SNRY01000022">
    <property type="protein sequence ID" value="KAA6350819.1"/>
    <property type="molecule type" value="Genomic_DNA"/>
</dbReference>
<feature type="transmembrane region" description="Helical" evidence="1">
    <location>
        <begin position="107"/>
        <end position="125"/>
    </location>
</feature>
<dbReference type="GO" id="GO:0080120">
    <property type="term" value="P:CAAX-box protein maturation"/>
    <property type="evidence" value="ECO:0007669"/>
    <property type="project" value="UniProtKB-ARBA"/>
</dbReference>
<keyword evidence="1" id="KW-1133">Transmembrane helix</keyword>
<sequence length="205" mass="23273">MKRTLVAIIIAAIMWFVLFSPWTTICLNFWISMSVAAVILIGLSLLTNKNIKHQLNFNVKAIIIGIVSAIVLWIVFYIGDFISAQLFDFAKSQVANIYNLRTGENSVFVACLLFFLIAPAEELFWRGCIQHKLSEKYGEWTGYFIAASIYGLVHIWSFNFMLITAALVCGGFWGLLYKYNKNIVTLIVSHACWNTTIFVLLPIIQ</sequence>
<feature type="transmembrane region" description="Helical" evidence="1">
    <location>
        <begin position="5"/>
        <end position="23"/>
    </location>
</feature>
<organism evidence="3">
    <name type="scientific">termite gut metagenome</name>
    <dbReference type="NCBI Taxonomy" id="433724"/>
    <lineage>
        <taxon>unclassified sequences</taxon>
        <taxon>metagenomes</taxon>
        <taxon>organismal metagenomes</taxon>
    </lineage>
</organism>
<protein>
    <recommendedName>
        <fullName evidence="2">CAAX prenyl protease 2/Lysostaphin resistance protein A-like domain-containing protein</fullName>
    </recommendedName>
</protein>
<evidence type="ECO:0000313" key="3">
    <source>
        <dbReference type="EMBL" id="KAA6350819.1"/>
    </source>
</evidence>
<reference evidence="3" key="1">
    <citation type="submission" date="2019-03" db="EMBL/GenBank/DDBJ databases">
        <title>Single cell metagenomics reveals metabolic interactions within the superorganism composed of flagellate Streblomastix strix and complex community of Bacteroidetes bacteria on its surface.</title>
        <authorList>
            <person name="Treitli S.C."/>
            <person name="Kolisko M."/>
            <person name="Husnik F."/>
            <person name="Keeling P."/>
            <person name="Hampl V."/>
        </authorList>
    </citation>
    <scope>NUCLEOTIDE SEQUENCE</scope>
    <source>
        <strain evidence="3">STM</strain>
    </source>
</reference>
<dbReference type="InterPro" id="IPR003675">
    <property type="entry name" value="Rce1/LyrA-like_dom"/>
</dbReference>
<evidence type="ECO:0000259" key="2">
    <source>
        <dbReference type="Pfam" id="PF02517"/>
    </source>
</evidence>
<feature type="domain" description="CAAX prenyl protease 2/Lysostaphin resistance protein A-like" evidence="2">
    <location>
        <begin position="106"/>
        <end position="195"/>
    </location>
</feature>
<feature type="transmembrane region" description="Helical" evidence="1">
    <location>
        <begin position="137"/>
        <end position="153"/>
    </location>
</feature>
<proteinExistence type="predicted"/>
<dbReference type="Pfam" id="PF02517">
    <property type="entry name" value="Rce1-like"/>
    <property type="match status" value="1"/>
</dbReference>
<gene>
    <name evidence="3" type="ORF">EZS27_001807</name>
</gene>
<feature type="transmembrane region" description="Helical" evidence="1">
    <location>
        <begin position="59"/>
        <end position="79"/>
    </location>
</feature>
<comment type="caution">
    <text evidence="3">The sequence shown here is derived from an EMBL/GenBank/DDBJ whole genome shotgun (WGS) entry which is preliminary data.</text>
</comment>
<evidence type="ECO:0000256" key="1">
    <source>
        <dbReference type="SAM" id="Phobius"/>
    </source>
</evidence>